<dbReference type="GO" id="GO:0016829">
    <property type="term" value="F:lyase activity"/>
    <property type="evidence" value="ECO:0007669"/>
    <property type="project" value="UniProtKB-KW"/>
</dbReference>
<dbReference type="InterPro" id="IPR036590">
    <property type="entry name" value="SRAP-like"/>
</dbReference>
<evidence type="ECO:0000256" key="5">
    <source>
        <dbReference type="ARBA" id="ARBA00023124"/>
    </source>
</evidence>
<dbReference type="EC" id="3.4.-.-" evidence="8"/>
<dbReference type="GO" id="GO:0006508">
    <property type="term" value="P:proteolysis"/>
    <property type="evidence" value="ECO:0007669"/>
    <property type="project" value="UniProtKB-KW"/>
</dbReference>
<name>A0A919CJY9_9GAMM</name>
<dbReference type="PANTHER" id="PTHR13604">
    <property type="entry name" value="DC12-RELATED"/>
    <property type="match status" value="1"/>
</dbReference>
<dbReference type="GO" id="GO:0106300">
    <property type="term" value="P:protein-DNA covalent cross-linking repair"/>
    <property type="evidence" value="ECO:0007669"/>
    <property type="project" value="InterPro"/>
</dbReference>
<evidence type="ECO:0000256" key="4">
    <source>
        <dbReference type="ARBA" id="ARBA00022801"/>
    </source>
</evidence>
<evidence type="ECO:0000256" key="3">
    <source>
        <dbReference type="ARBA" id="ARBA00022763"/>
    </source>
</evidence>
<dbReference type="Proteomes" id="UP000644693">
    <property type="component" value="Unassembled WGS sequence"/>
</dbReference>
<evidence type="ECO:0000313" key="9">
    <source>
        <dbReference type="EMBL" id="GHD32540.1"/>
    </source>
</evidence>
<dbReference type="GO" id="GO:0008233">
    <property type="term" value="F:peptidase activity"/>
    <property type="evidence" value="ECO:0007669"/>
    <property type="project" value="UniProtKB-KW"/>
</dbReference>
<keyword evidence="3" id="KW-0227">DNA damage</keyword>
<keyword evidence="10" id="KW-1185">Reference proteome</keyword>
<evidence type="ECO:0000256" key="8">
    <source>
        <dbReference type="RuleBase" id="RU364100"/>
    </source>
</evidence>
<keyword evidence="4 8" id="KW-0378">Hydrolase</keyword>
<dbReference type="Pfam" id="PF02586">
    <property type="entry name" value="SRAP"/>
    <property type="match status" value="1"/>
</dbReference>
<reference evidence="9" key="1">
    <citation type="journal article" date="2014" name="Int. J. Syst. Evol. Microbiol.">
        <title>Complete genome sequence of Corynebacterium casei LMG S-19264T (=DSM 44701T), isolated from a smear-ripened cheese.</title>
        <authorList>
            <consortium name="US DOE Joint Genome Institute (JGI-PGF)"/>
            <person name="Walter F."/>
            <person name="Albersmeier A."/>
            <person name="Kalinowski J."/>
            <person name="Ruckert C."/>
        </authorList>
    </citation>
    <scope>NUCLEOTIDE SEQUENCE</scope>
    <source>
        <strain evidence="9">KCTC 23430</strain>
    </source>
</reference>
<dbReference type="GO" id="GO:0003697">
    <property type="term" value="F:single-stranded DNA binding"/>
    <property type="evidence" value="ECO:0007669"/>
    <property type="project" value="InterPro"/>
</dbReference>
<dbReference type="AlphaFoldDB" id="A0A919CJY9"/>
<evidence type="ECO:0000256" key="2">
    <source>
        <dbReference type="ARBA" id="ARBA00022670"/>
    </source>
</evidence>
<dbReference type="Gene3D" id="3.90.1680.10">
    <property type="entry name" value="SOS response associated peptidase-like"/>
    <property type="match status" value="1"/>
</dbReference>
<keyword evidence="6" id="KW-0238">DNA-binding</keyword>
<organism evidence="9 10">
    <name type="scientific">Parahalioglobus pacificus</name>
    <dbReference type="NCBI Taxonomy" id="930806"/>
    <lineage>
        <taxon>Bacteria</taxon>
        <taxon>Pseudomonadati</taxon>
        <taxon>Pseudomonadota</taxon>
        <taxon>Gammaproteobacteria</taxon>
        <taxon>Cellvibrionales</taxon>
        <taxon>Halieaceae</taxon>
        <taxon>Parahalioglobus</taxon>
    </lineage>
</organism>
<dbReference type="InterPro" id="IPR003738">
    <property type="entry name" value="SRAP"/>
</dbReference>
<proteinExistence type="inferred from homology"/>
<evidence type="ECO:0000256" key="7">
    <source>
        <dbReference type="ARBA" id="ARBA00023239"/>
    </source>
</evidence>
<reference evidence="9" key="2">
    <citation type="submission" date="2020-09" db="EMBL/GenBank/DDBJ databases">
        <authorList>
            <person name="Sun Q."/>
            <person name="Kim S."/>
        </authorList>
    </citation>
    <scope>NUCLEOTIDE SEQUENCE</scope>
    <source>
        <strain evidence="9">KCTC 23430</strain>
    </source>
</reference>
<evidence type="ECO:0000256" key="6">
    <source>
        <dbReference type="ARBA" id="ARBA00023125"/>
    </source>
</evidence>
<protein>
    <recommendedName>
        <fullName evidence="8">Abasic site processing protein</fullName>
        <ecNumber evidence="8">3.4.-.-</ecNumber>
    </recommendedName>
</protein>
<sequence>MFAALAASWHSSAMCGRFNVIDNPGLQQLLKDLGIDLNLPPAINVAPTESVRLVRNVTGKGALDSARWWLTPSWAPAVDQKYAMFNARSETLSRSRAFSTPFKRQRGLVPMSSFIEWRKEGEGKQPYQFTPDSGALAVAALWDIWEKGGQPLLSCTLVTTQAATALEPWHSRMPVMLQREEIPRWLDNSAVIVDGDPVFAPILKQPLHVQPLDRAISRSTNKSPSLLGGVGDSTVLAPG</sequence>
<keyword evidence="7" id="KW-0456">Lyase</keyword>
<dbReference type="PANTHER" id="PTHR13604:SF0">
    <property type="entry name" value="ABASIC SITE PROCESSING PROTEIN HMCES"/>
    <property type="match status" value="1"/>
</dbReference>
<evidence type="ECO:0000256" key="1">
    <source>
        <dbReference type="ARBA" id="ARBA00008136"/>
    </source>
</evidence>
<comment type="similarity">
    <text evidence="1 8">Belongs to the SOS response-associated peptidase family.</text>
</comment>
<dbReference type="SUPFAM" id="SSF143081">
    <property type="entry name" value="BB1717-like"/>
    <property type="match status" value="1"/>
</dbReference>
<gene>
    <name evidence="9" type="ORF">GCM10007053_16970</name>
</gene>
<comment type="caution">
    <text evidence="9">The sequence shown here is derived from an EMBL/GenBank/DDBJ whole genome shotgun (WGS) entry which is preliminary data.</text>
</comment>
<dbReference type="EMBL" id="BMYM01000001">
    <property type="protein sequence ID" value="GHD32540.1"/>
    <property type="molecule type" value="Genomic_DNA"/>
</dbReference>
<keyword evidence="5" id="KW-0190">Covalent protein-DNA linkage</keyword>
<evidence type="ECO:0000313" key="10">
    <source>
        <dbReference type="Proteomes" id="UP000644693"/>
    </source>
</evidence>
<accession>A0A919CJY9</accession>
<keyword evidence="2 8" id="KW-0645">Protease</keyword>